<evidence type="ECO:0000256" key="1">
    <source>
        <dbReference type="SAM" id="Phobius"/>
    </source>
</evidence>
<keyword evidence="1" id="KW-0472">Membrane</keyword>
<evidence type="ECO:0000313" key="3">
    <source>
        <dbReference type="Proteomes" id="UP000190675"/>
    </source>
</evidence>
<organism evidence="2 3">
    <name type="scientific">Bradyrhizobium erythrophlei</name>
    <dbReference type="NCBI Taxonomy" id="1437360"/>
    <lineage>
        <taxon>Bacteria</taxon>
        <taxon>Pseudomonadati</taxon>
        <taxon>Pseudomonadota</taxon>
        <taxon>Alphaproteobacteria</taxon>
        <taxon>Hyphomicrobiales</taxon>
        <taxon>Nitrobacteraceae</taxon>
        <taxon>Bradyrhizobium</taxon>
    </lineage>
</organism>
<dbReference type="Proteomes" id="UP000190675">
    <property type="component" value="Chromosome I"/>
</dbReference>
<keyword evidence="1" id="KW-1133">Transmembrane helix</keyword>
<feature type="transmembrane region" description="Helical" evidence="1">
    <location>
        <begin position="6"/>
        <end position="29"/>
    </location>
</feature>
<name>A0A1M5T9G2_9BRAD</name>
<gene>
    <name evidence="2" type="ORF">SAMN05444169_7629</name>
</gene>
<dbReference type="EMBL" id="LT670818">
    <property type="protein sequence ID" value="SHH47351.1"/>
    <property type="molecule type" value="Genomic_DNA"/>
</dbReference>
<proteinExistence type="predicted"/>
<reference evidence="2 3" key="1">
    <citation type="submission" date="2016-11" db="EMBL/GenBank/DDBJ databases">
        <authorList>
            <person name="Jaros S."/>
            <person name="Januszkiewicz K."/>
            <person name="Wedrychowicz H."/>
        </authorList>
    </citation>
    <scope>NUCLEOTIDE SEQUENCE [LARGE SCALE GENOMIC DNA]</scope>
    <source>
        <strain evidence="2 3">GAS242</strain>
    </source>
</reference>
<accession>A0A1M5T9G2</accession>
<keyword evidence="1" id="KW-0812">Transmembrane</keyword>
<evidence type="ECO:0000313" key="2">
    <source>
        <dbReference type="EMBL" id="SHH47351.1"/>
    </source>
</evidence>
<dbReference type="AlphaFoldDB" id="A0A1M5T9G2"/>
<sequence>MDFDIAFYVFSLIFALTIAAPIAAISVLFF</sequence>
<protein>
    <submittedName>
        <fullName evidence="2">Uncharacterized protein</fullName>
    </submittedName>
</protein>